<keyword evidence="5 12" id="KW-0808">Transferase</keyword>
<proteinExistence type="predicted"/>
<reference evidence="16 17" key="1">
    <citation type="journal article" date="2007" name="Science">
        <title>Sea anemone genome reveals ancestral eumetazoan gene repertoire and genomic organization.</title>
        <authorList>
            <person name="Putnam N.H."/>
            <person name="Srivastava M."/>
            <person name="Hellsten U."/>
            <person name="Dirks B."/>
            <person name="Chapman J."/>
            <person name="Salamov A."/>
            <person name="Terry A."/>
            <person name="Shapiro H."/>
            <person name="Lindquist E."/>
            <person name="Kapitonov V.V."/>
            <person name="Jurka J."/>
            <person name="Genikhovich G."/>
            <person name="Grigoriev I.V."/>
            <person name="Lucas S.M."/>
            <person name="Steele R.E."/>
            <person name="Finnerty J.R."/>
            <person name="Technau U."/>
            <person name="Martindale M.Q."/>
            <person name="Rokhsar D.S."/>
        </authorList>
    </citation>
    <scope>NUCLEOTIDE SEQUENCE [LARGE SCALE GENOMIC DNA]</scope>
    <source>
        <strain evidence="17">CH2 X CH6</strain>
    </source>
</reference>
<evidence type="ECO:0000256" key="4">
    <source>
        <dbReference type="ARBA" id="ARBA00022490"/>
    </source>
</evidence>
<evidence type="ECO:0000256" key="6">
    <source>
        <dbReference type="ARBA" id="ARBA00022687"/>
    </source>
</evidence>
<keyword evidence="10 12" id="KW-0862">Zinc</keyword>
<dbReference type="GO" id="GO:0006511">
    <property type="term" value="P:ubiquitin-dependent protein catabolic process"/>
    <property type="evidence" value="ECO:0000318"/>
    <property type="project" value="GO_Central"/>
</dbReference>
<protein>
    <recommendedName>
        <fullName evidence="12">E3 ubiquitin-protein ligase</fullName>
        <ecNumber evidence="12">2.3.2.27</ecNumber>
    </recommendedName>
</protein>
<dbReference type="InterPro" id="IPR013083">
    <property type="entry name" value="Znf_RING/FYVE/PHD"/>
</dbReference>
<evidence type="ECO:0000256" key="13">
    <source>
        <dbReference type="SAM" id="MobiDB-lite"/>
    </source>
</evidence>
<evidence type="ECO:0000313" key="17">
    <source>
        <dbReference type="Proteomes" id="UP000001593"/>
    </source>
</evidence>
<accession>A7SY92</accession>
<keyword evidence="6" id="KW-0879">Wnt signaling pathway</keyword>
<dbReference type="EC" id="2.3.2.27" evidence="12"/>
<comment type="catalytic activity">
    <reaction evidence="1 12">
        <text>S-ubiquitinyl-[E2 ubiquitin-conjugating enzyme]-L-cysteine + [acceptor protein]-L-lysine = [E2 ubiquitin-conjugating enzyme]-L-cysteine + N(6)-ubiquitinyl-[acceptor protein]-L-lysine.</text>
        <dbReference type="EC" id="2.3.2.27"/>
    </reaction>
</comment>
<dbReference type="InterPro" id="IPR037197">
    <property type="entry name" value="WWE_dom_sf"/>
</dbReference>
<dbReference type="PANTHER" id="PTHR13417:SF2">
    <property type="entry name" value="E3 UBIQUITIN-PROTEIN LIGASE RNF146"/>
    <property type="match status" value="1"/>
</dbReference>
<feature type="non-terminal residue" evidence="16">
    <location>
        <position position="156"/>
    </location>
</feature>
<dbReference type="InterPro" id="IPR044110">
    <property type="entry name" value="RING-HC_RNF146"/>
</dbReference>
<dbReference type="HOGENOM" id="CLU_100726_0_0_1"/>
<evidence type="ECO:0000256" key="5">
    <source>
        <dbReference type="ARBA" id="ARBA00022679"/>
    </source>
</evidence>
<dbReference type="STRING" id="45351.A7SY92"/>
<dbReference type="Gene3D" id="3.30.720.50">
    <property type="match status" value="1"/>
</dbReference>
<feature type="domain" description="RING-type" evidence="14">
    <location>
        <begin position="3"/>
        <end position="41"/>
    </location>
</feature>
<comment type="PTM">
    <text evidence="12">Ubiquitinated; autoubiquitinated.</text>
</comment>
<dbReference type="GO" id="GO:0004842">
    <property type="term" value="F:ubiquitin-protein transferase activity"/>
    <property type="evidence" value="ECO:0000318"/>
    <property type="project" value="GO_Central"/>
</dbReference>
<dbReference type="PROSITE" id="PS50918">
    <property type="entry name" value="WWE"/>
    <property type="match status" value="1"/>
</dbReference>
<comment type="subcellular location">
    <subcellularLocation>
        <location evidence="2 12">Cytoplasm</location>
        <location evidence="2 12">Cytosol</location>
    </subcellularLocation>
</comment>
<dbReference type="PANTHER" id="PTHR13417">
    <property type="entry name" value="E3 UBIQUITIN-PROTEIN LIGASE RNF146"/>
    <property type="match status" value="1"/>
</dbReference>
<dbReference type="GO" id="GO:0061630">
    <property type="term" value="F:ubiquitin protein ligase activity"/>
    <property type="evidence" value="ECO:0007669"/>
    <property type="project" value="UniProtKB-UniRule"/>
</dbReference>
<dbReference type="GO" id="GO:0016055">
    <property type="term" value="P:Wnt signaling pathway"/>
    <property type="evidence" value="ECO:0007669"/>
    <property type="project" value="UniProtKB-KW"/>
</dbReference>
<keyword evidence="7 12" id="KW-0479">Metal-binding</keyword>
<evidence type="ECO:0000256" key="11">
    <source>
        <dbReference type="PROSITE-ProRule" id="PRU00175"/>
    </source>
</evidence>
<evidence type="ECO:0000256" key="2">
    <source>
        <dbReference type="ARBA" id="ARBA00004514"/>
    </source>
</evidence>
<organism evidence="16 17">
    <name type="scientific">Nematostella vectensis</name>
    <name type="common">Starlet sea anemone</name>
    <dbReference type="NCBI Taxonomy" id="45351"/>
    <lineage>
        <taxon>Eukaryota</taxon>
        <taxon>Metazoa</taxon>
        <taxon>Cnidaria</taxon>
        <taxon>Anthozoa</taxon>
        <taxon>Hexacorallia</taxon>
        <taxon>Actiniaria</taxon>
        <taxon>Edwardsiidae</taxon>
        <taxon>Nematostella</taxon>
    </lineage>
</organism>
<dbReference type="InterPro" id="IPR001841">
    <property type="entry name" value="Znf_RING"/>
</dbReference>
<feature type="non-terminal residue" evidence="16">
    <location>
        <position position="1"/>
    </location>
</feature>
<dbReference type="GO" id="GO:0072572">
    <property type="term" value="F:poly-ADP-D-ribose binding"/>
    <property type="evidence" value="ECO:0000318"/>
    <property type="project" value="GO_Central"/>
</dbReference>
<feature type="region of interest" description="Disordered" evidence="13">
    <location>
        <begin position="133"/>
        <end position="156"/>
    </location>
</feature>
<evidence type="ECO:0000256" key="9">
    <source>
        <dbReference type="ARBA" id="ARBA00022786"/>
    </source>
</evidence>
<dbReference type="UniPathway" id="UPA00143"/>
<evidence type="ECO:0000313" key="16">
    <source>
        <dbReference type="EMBL" id="EDO31334.1"/>
    </source>
</evidence>
<evidence type="ECO:0000256" key="10">
    <source>
        <dbReference type="ARBA" id="ARBA00022833"/>
    </source>
</evidence>
<dbReference type="GO" id="GO:0051865">
    <property type="term" value="P:protein autoubiquitination"/>
    <property type="evidence" value="ECO:0007669"/>
    <property type="project" value="UniProtKB-UniRule"/>
</dbReference>
<dbReference type="GO" id="GO:0008270">
    <property type="term" value="F:zinc ion binding"/>
    <property type="evidence" value="ECO:0007669"/>
    <property type="project" value="UniProtKB-UniRule"/>
</dbReference>
<evidence type="ECO:0000256" key="1">
    <source>
        <dbReference type="ARBA" id="ARBA00000900"/>
    </source>
</evidence>
<dbReference type="GO" id="GO:0005737">
    <property type="term" value="C:cytoplasm"/>
    <property type="evidence" value="ECO:0000318"/>
    <property type="project" value="GO_Central"/>
</dbReference>
<evidence type="ECO:0000259" key="14">
    <source>
        <dbReference type="PROSITE" id="PS50089"/>
    </source>
</evidence>
<dbReference type="FunFam" id="3.30.40.10:FF:001108">
    <property type="entry name" value="Small subunit ribosomal protein 20"/>
    <property type="match status" value="1"/>
</dbReference>
<comment type="pathway">
    <text evidence="3 12">Protein modification; protein ubiquitination.</text>
</comment>
<dbReference type="SMART" id="SM00678">
    <property type="entry name" value="WWE"/>
    <property type="match status" value="1"/>
</dbReference>
<gene>
    <name evidence="16" type="ORF">NEMVEDRAFT_v1g15679</name>
</gene>
<dbReference type="PROSITE" id="PS00518">
    <property type="entry name" value="ZF_RING_1"/>
    <property type="match status" value="1"/>
</dbReference>
<comment type="function">
    <text evidence="12">E3 ubiquitin-protein ligase that specifically binds poly-ADP-ribosylated proteins and mediates their ubiquitination and subsequent degradation.</text>
</comment>
<dbReference type="InterPro" id="IPR018123">
    <property type="entry name" value="WWE-dom_subgr"/>
</dbReference>
<dbReference type="InterPro" id="IPR004170">
    <property type="entry name" value="WWE_dom"/>
</dbReference>
<dbReference type="Pfam" id="PF02825">
    <property type="entry name" value="WWE"/>
    <property type="match status" value="1"/>
</dbReference>
<name>A7SY92_NEMVE</name>
<dbReference type="Proteomes" id="UP000001593">
    <property type="component" value="Unassembled WGS sequence"/>
</dbReference>
<dbReference type="PROSITE" id="PS50089">
    <property type="entry name" value="ZF_RING_2"/>
    <property type="match status" value="1"/>
</dbReference>
<evidence type="ECO:0000256" key="12">
    <source>
        <dbReference type="RuleBase" id="RU367115"/>
    </source>
</evidence>
<dbReference type="KEGG" id="nve:5502223"/>
<dbReference type="SMART" id="SM00184">
    <property type="entry name" value="RING"/>
    <property type="match status" value="1"/>
</dbReference>
<dbReference type="CDD" id="cd16546">
    <property type="entry name" value="RING-HC_RNF146"/>
    <property type="match status" value="1"/>
</dbReference>
<dbReference type="GO" id="GO:0005829">
    <property type="term" value="C:cytosol"/>
    <property type="evidence" value="ECO:0007669"/>
    <property type="project" value="UniProtKB-SubCell"/>
</dbReference>
<dbReference type="Gene3D" id="3.30.40.10">
    <property type="entry name" value="Zinc/RING finger domain, C3HC4 (zinc finger)"/>
    <property type="match status" value="1"/>
</dbReference>
<dbReference type="GO" id="GO:0005634">
    <property type="term" value="C:nucleus"/>
    <property type="evidence" value="ECO:0000318"/>
    <property type="project" value="GO_Central"/>
</dbReference>
<dbReference type="InterPro" id="IPR017907">
    <property type="entry name" value="Znf_RING_CS"/>
</dbReference>
<keyword evidence="4 12" id="KW-0963">Cytoplasm</keyword>
<dbReference type="InterPro" id="IPR033509">
    <property type="entry name" value="RNF146"/>
</dbReference>
<dbReference type="OMA" id="MIFFENP"/>
<dbReference type="FunFam" id="3.30.720.50:FF:000003">
    <property type="entry name" value="E3 ubiquitin-protein ligase RNF146"/>
    <property type="match status" value="1"/>
</dbReference>
<dbReference type="SUPFAM" id="SSF117839">
    <property type="entry name" value="WWE domain"/>
    <property type="match status" value="1"/>
</dbReference>
<evidence type="ECO:0000256" key="8">
    <source>
        <dbReference type="ARBA" id="ARBA00022771"/>
    </source>
</evidence>
<evidence type="ECO:0000256" key="7">
    <source>
        <dbReference type="ARBA" id="ARBA00022723"/>
    </source>
</evidence>
<keyword evidence="8 11" id="KW-0863">Zinc-finger</keyword>
<dbReference type="InParanoid" id="A7SY92"/>
<sequence length="156" mass="17785">PDCPVCLQQASYPVRLPCGHMFCFLCIKGVALRSRKCAICRQPISPDYLDKPTLVKVVSGQSSSSDKAPSDPPADEYVWFYEGRNGWWQYDTKTSKEVESAFKGGKRSCTLLIAGFLYLIDFENMFQMRRNEPGRRRRIKRDKPNADRKGVAGIRL</sequence>
<evidence type="ECO:0000259" key="15">
    <source>
        <dbReference type="PROSITE" id="PS50918"/>
    </source>
</evidence>
<dbReference type="EMBL" id="DS469914">
    <property type="protein sequence ID" value="EDO31334.1"/>
    <property type="molecule type" value="Genomic_DNA"/>
</dbReference>
<dbReference type="PhylomeDB" id="A7SY92"/>
<dbReference type="eggNOG" id="KOG0824">
    <property type="taxonomic scope" value="Eukaryota"/>
</dbReference>
<dbReference type="SUPFAM" id="SSF57850">
    <property type="entry name" value="RING/U-box"/>
    <property type="match status" value="1"/>
</dbReference>
<dbReference type="Pfam" id="PF13920">
    <property type="entry name" value="zf-C3HC4_3"/>
    <property type="match status" value="1"/>
</dbReference>
<dbReference type="OrthoDB" id="10065815at2759"/>
<dbReference type="AlphaFoldDB" id="A7SY92"/>
<comment type="domain">
    <text evidence="12">The WWE domain mediates non-covalent poly(ADP-ribose)-binding.</text>
</comment>
<keyword evidence="17" id="KW-1185">Reference proteome</keyword>
<feature type="domain" description="WWE" evidence="15">
    <location>
        <begin position="65"/>
        <end position="141"/>
    </location>
</feature>
<evidence type="ECO:0000256" key="3">
    <source>
        <dbReference type="ARBA" id="ARBA00004906"/>
    </source>
</evidence>
<keyword evidence="9 12" id="KW-0833">Ubl conjugation pathway</keyword>